<gene>
    <name evidence="1" type="ORF">NQ314_002012</name>
</gene>
<name>A0AAV8ZSC9_9CUCU</name>
<evidence type="ECO:0000313" key="2">
    <source>
        <dbReference type="Proteomes" id="UP001162156"/>
    </source>
</evidence>
<dbReference type="Proteomes" id="UP001162156">
    <property type="component" value="Unassembled WGS sequence"/>
</dbReference>
<keyword evidence="2" id="KW-1185">Reference proteome</keyword>
<accession>A0AAV8ZSC9</accession>
<sequence>MSVFRYKQTDESDHNYLFDLIFKMLEYEPSERITLKRSFTASILRENRDTSTVRRTRSRRYKKRKKFIPITMRAGSNIFPV</sequence>
<comment type="caution">
    <text evidence="1">The sequence shown here is derived from an EMBL/GenBank/DDBJ whole genome shotgun (WGS) entry which is preliminary data.</text>
</comment>
<protein>
    <submittedName>
        <fullName evidence="1">Uncharacterized protein</fullName>
    </submittedName>
</protein>
<reference evidence="1" key="1">
    <citation type="journal article" date="2023" name="Insect Mol. Biol.">
        <title>Genome sequencing provides insights into the evolution of gene families encoding plant cell wall-degrading enzymes in longhorned beetles.</title>
        <authorList>
            <person name="Shin N.R."/>
            <person name="Okamura Y."/>
            <person name="Kirsch R."/>
            <person name="Pauchet Y."/>
        </authorList>
    </citation>
    <scope>NUCLEOTIDE SEQUENCE</scope>
    <source>
        <strain evidence="1">RBIC_L_NR</strain>
    </source>
</reference>
<organism evidence="1 2">
    <name type="scientific">Rhamnusium bicolor</name>
    <dbReference type="NCBI Taxonomy" id="1586634"/>
    <lineage>
        <taxon>Eukaryota</taxon>
        <taxon>Metazoa</taxon>
        <taxon>Ecdysozoa</taxon>
        <taxon>Arthropoda</taxon>
        <taxon>Hexapoda</taxon>
        <taxon>Insecta</taxon>
        <taxon>Pterygota</taxon>
        <taxon>Neoptera</taxon>
        <taxon>Endopterygota</taxon>
        <taxon>Coleoptera</taxon>
        <taxon>Polyphaga</taxon>
        <taxon>Cucujiformia</taxon>
        <taxon>Chrysomeloidea</taxon>
        <taxon>Cerambycidae</taxon>
        <taxon>Lepturinae</taxon>
        <taxon>Rhagiini</taxon>
        <taxon>Rhamnusium</taxon>
    </lineage>
</organism>
<evidence type="ECO:0000313" key="1">
    <source>
        <dbReference type="EMBL" id="KAJ8968921.1"/>
    </source>
</evidence>
<dbReference type="AlphaFoldDB" id="A0AAV8ZSC9"/>
<proteinExistence type="predicted"/>
<dbReference type="EMBL" id="JANEYF010000625">
    <property type="protein sequence ID" value="KAJ8968921.1"/>
    <property type="molecule type" value="Genomic_DNA"/>
</dbReference>